<dbReference type="InterPro" id="IPR025935">
    <property type="entry name" value="AbiH"/>
</dbReference>
<dbReference type="Pfam" id="PF14253">
    <property type="entry name" value="AbiH"/>
    <property type="match status" value="1"/>
</dbReference>
<sequence>MKTLIIIGNGLDLNLGLKSRFIDFIYSPQYKSINVNYDIYNYEDWSDLENRYYEEIVNGSAGVPGWDIWFGNFKEVVRAFINYLDIEESKLESKGVNEIRNRHKNISKILNSAQCIINFNYTQTLEHIFKVRSEKINYIHGSIKEYKNNRDIVLGLSRDRYLLDIDPRGSFLSKRIQREILNFQRWYGSKYSLDKSFTNTFFPYLNSYNNFNYYYPFYKLIEGMYSILSRLNENILLNEEYWSIGNLKDIDNRIKGNKRDFNKLIGLPAYSCNSIILKNFNQSADLYTIFETDTTTKLRNSFKIKGLTNLEYELINSRKNYRFYNMKRRNEKSLKAYFKIMNLYFKSNNYIPFKINLNNLKIDEIEKIVIIGHSLDSKQINIYPNHEDKVVDDEEIFKELFTAPKLQNITFFSYSHDDLDIKRSIMSIKNLIGKKADKIQINYQFY</sequence>
<name>A0A4S2BIL5_9LACO</name>
<comment type="caution">
    <text evidence="1">The sequence shown here is derived from an EMBL/GenBank/DDBJ whole genome shotgun (WGS) entry which is preliminary data.</text>
</comment>
<organism evidence="1 2">
    <name type="scientific">Lactobacillus intestinalis</name>
    <dbReference type="NCBI Taxonomy" id="151781"/>
    <lineage>
        <taxon>Bacteria</taxon>
        <taxon>Bacillati</taxon>
        <taxon>Bacillota</taxon>
        <taxon>Bacilli</taxon>
        <taxon>Lactobacillales</taxon>
        <taxon>Lactobacillaceae</taxon>
        <taxon>Lactobacillus</taxon>
    </lineage>
</organism>
<dbReference type="RefSeq" id="WP_135960563.1">
    <property type="nucleotide sequence ID" value="NZ_CAPIXB010000012.1"/>
</dbReference>
<gene>
    <name evidence="1" type="ORF">E5351_06690</name>
</gene>
<evidence type="ECO:0000313" key="2">
    <source>
        <dbReference type="Proteomes" id="UP000309117"/>
    </source>
</evidence>
<accession>A0A4S2BIL5</accession>
<dbReference type="AlphaFoldDB" id="A0A4S2BIL5"/>
<evidence type="ECO:0000313" key="1">
    <source>
        <dbReference type="EMBL" id="TGY14012.1"/>
    </source>
</evidence>
<dbReference type="Proteomes" id="UP000309117">
    <property type="component" value="Unassembled WGS sequence"/>
</dbReference>
<reference evidence="1 2" key="1">
    <citation type="submission" date="2019-04" db="EMBL/GenBank/DDBJ databases">
        <title>Microbes associate with the intestines of laboratory mice.</title>
        <authorList>
            <person name="Navarre W."/>
            <person name="Wong E."/>
            <person name="Huang K."/>
            <person name="Tropini C."/>
            <person name="Ng K."/>
            <person name="Yu B."/>
        </authorList>
    </citation>
    <scope>NUCLEOTIDE SEQUENCE [LARGE SCALE GENOMIC DNA]</scope>
    <source>
        <strain evidence="1 2">NM61_E11</strain>
    </source>
</reference>
<evidence type="ECO:0008006" key="3">
    <source>
        <dbReference type="Google" id="ProtNLM"/>
    </source>
</evidence>
<protein>
    <recommendedName>
        <fullName evidence="3">Bacteriophage abortive infection AbiH</fullName>
    </recommendedName>
</protein>
<proteinExistence type="predicted"/>
<dbReference type="EMBL" id="SRYV01000011">
    <property type="protein sequence ID" value="TGY14012.1"/>
    <property type="molecule type" value="Genomic_DNA"/>
</dbReference>